<dbReference type="Proteomes" id="UP001254564">
    <property type="component" value="Unassembled WGS sequence"/>
</dbReference>
<evidence type="ECO:0000256" key="4">
    <source>
        <dbReference type="ARBA" id="ARBA00022737"/>
    </source>
</evidence>
<comment type="subcellular location">
    <subcellularLocation>
        <location evidence="1">Membrane</location>
        <topology evidence="1">Multi-pass membrane protein</topology>
    </subcellularLocation>
</comment>
<evidence type="ECO:0000256" key="3">
    <source>
        <dbReference type="ARBA" id="ARBA00022692"/>
    </source>
</evidence>
<feature type="transmembrane region" description="Helical" evidence="7">
    <location>
        <begin position="50"/>
        <end position="67"/>
    </location>
</feature>
<evidence type="ECO:0000256" key="6">
    <source>
        <dbReference type="ARBA" id="ARBA00023136"/>
    </source>
</evidence>
<evidence type="ECO:0000259" key="8">
    <source>
        <dbReference type="PROSITE" id="PS51202"/>
    </source>
</evidence>
<dbReference type="PANTHER" id="PTHR43652:SF2">
    <property type="entry name" value="BASIC AMINO ACID ANTIPORTER YFCC-RELATED"/>
    <property type="match status" value="1"/>
</dbReference>
<feature type="transmembrane region" description="Helical" evidence="7">
    <location>
        <begin position="127"/>
        <end position="152"/>
    </location>
</feature>
<evidence type="ECO:0000256" key="2">
    <source>
        <dbReference type="ARBA" id="ARBA00022448"/>
    </source>
</evidence>
<keyword evidence="2" id="KW-0813">Transport</keyword>
<gene>
    <name evidence="9" type="ORF">QC823_10735</name>
</gene>
<dbReference type="InterPro" id="IPR036721">
    <property type="entry name" value="RCK_C_sf"/>
</dbReference>
<sequence length="575" mass="61941">MAWLALLSLFGLLAILLSGRVTPAVAFTSVAVLYALAGWVETPRLLNAYTNPALVTLLVLLMVSQALERSPWLTTLAKRLMHGSERHATAKLVGASALLSAFFNNTAVVAGLMSAVAKQPHFAPSRLLLPLSFATVLGGITTLVGTSTNLVVNSFAVEAGLGFSLFQFSWVGVPVALLSLGMLIWRARCLPHHAAPFDEAALHYFAAAQVTPDSPMIGHSIEANGLRHLEGLYLLEIEREGRLITPVGPDMPLQANDTLVFTGDISKLHALQRFSGLALFGHPASQLLTDNLVEVVLSHDSPLIHQTLQNVDFRSRFDAGVVAIRRGNQRLKGQLGRIPLKAGDCLLLAIGPDFHQHHNITRNFYLLDDSLQRPSLGQWQNLLAVGGFALTLIAAATQVLPLLHGLLLLLEALLLSGTLQLAELRRRFPFALWLTIGSALAIAQGLSQSGGADIITQGVQALFSGYGVYAAFVGCYLLTWLLTETVTNNAAAALSFPVAWATAQSFGADPTPFMLAVAYGASACFLLPFGYQTHLMVYSTGQYRLKDIWRLGWPVSVVYSAGVLLLTPWVFPFGE</sequence>
<dbReference type="Gene3D" id="3.30.70.1450">
    <property type="entry name" value="Regulator of K+ conductance, C-terminal domain"/>
    <property type="match status" value="2"/>
</dbReference>
<dbReference type="SUPFAM" id="SSF116726">
    <property type="entry name" value="TrkA C-terminal domain-like"/>
    <property type="match status" value="2"/>
</dbReference>
<comment type="caution">
    <text evidence="9">The sequence shown here is derived from an EMBL/GenBank/DDBJ whole genome shotgun (WGS) entry which is preliminary data.</text>
</comment>
<organism evidence="9 10">
    <name type="scientific">Vreelandella vilamensis</name>
    <dbReference type="NCBI Taxonomy" id="531309"/>
    <lineage>
        <taxon>Bacteria</taxon>
        <taxon>Pseudomonadati</taxon>
        <taxon>Pseudomonadota</taxon>
        <taxon>Gammaproteobacteria</taxon>
        <taxon>Oceanospirillales</taxon>
        <taxon>Halomonadaceae</taxon>
        <taxon>Vreelandella</taxon>
    </lineage>
</organism>
<dbReference type="PROSITE" id="PS51202">
    <property type="entry name" value="RCK_C"/>
    <property type="match status" value="2"/>
</dbReference>
<evidence type="ECO:0000313" key="9">
    <source>
        <dbReference type="EMBL" id="MDR5899464.1"/>
    </source>
</evidence>
<keyword evidence="4" id="KW-0677">Repeat</keyword>
<reference evidence="9 10" key="1">
    <citation type="submission" date="2023-04" db="EMBL/GenBank/DDBJ databases">
        <title>A long-awaited taxogenomic arrangement of the family Halomonadaceae.</title>
        <authorList>
            <person name="De La Haba R."/>
            <person name="Chuvochina M."/>
            <person name="Wittouck S."/>
            <person name="Arahal D.R."/>
            <person name="Sanchez-Porro C."/>
            <person name="Hugenholtz P."/>
            <person name="Ventosa A."/>
        </authorList>
    </citation>
    <scope>NUCLEOTIDE SEQUENCE [LARGE SCALE GENOMIC DNA]</scope>
    <source>
        <strain evidence="9 10">DSM 21020</strain>
    </source>
</reference>
<evidence type="ECO:0000256" key="5">
    <source>
        <dbReference type="ARBA" id="ARBA00022989"/>
    </source>
</evidence>
<dbReference type="RefSeq" id="WP_309656348.1">
    <property type="nucleotide sequence ID" value="NZ_JARWAN010000016.1"/>
</dbReference>
<protein>
    <submittedName>
        <fullName evidence="9">SLC13 family permease</fullName>
    </submittedName>
</protein>
<dbReference type="PANTHER" id="PTHR43652">
    <property type="entry name" value="BASIC AMINO ACID ANTIPORTER YFCC-RELATED"/>
    <property type="match status" value="1"/>
</dbReference>
<dbReference type="InterPro" id="IPR004680">
    <property type="entry name" value="Cit_transptr-like_dom"/>
</dbReference>
<feature type="transmembrane region" description="Helical" evidence="7">
    <location>
        <begin position="88"/>
        <end position="115"/>
    </location>
</feature>
<evidence type="ECO:0000256" key="7">
    <source>
        <dbReference type="SAM" id="Phobius"/>
    </source>
</evidence>
<dbReference type="EMBL" id="JARWAN010000016">
    <property type="protein sequence ID" value="MDR5899464.1"/>
    <property type="molecule type" value="Genomic_DNA"/>
</dbReference>
<keyword evidence="5 7" id="KW-1133">Transmembrane helix</keyword>
<dbReference type="InterPro" id="IPR006037">
    <property type="entry name" value="RCK_C"/>
</dbReference>
<evidence type="ECO:0000313" key="10">
    <source>
        <dbReference type="Proteomes" id="UP001254564"/>
    </source>
</evidence>
<feature type="transmembrane region" description="Helical" evidence="7">
    <location>
        <begin position="382"/>
        <end position="415"/>
    </location>
</feature>
<feature type="transmembrane region" description="Helical" evidence="7">
    <location>
        <begin position="513"/>
        <end position="531"/>
    </location>
</feature>
<feature type="transmembrane region" description="Helical" evidence="7">
    <location>
        <begin position="427"/>
        <end position="446"/>
    </location>
</feature>
<keyword evidence="6 7" id="KW-0472">Membrane</keyword>
<proteinExistence type="predicted"/>
<dbReference type="Pfam" id="PF02080">
    <property type="entry name" value="TrkA_C"/>
    <property type="match status" value="2"/>
</dbReference>
<keyword evidence="10" id="KW-1185">Reference proteome</keyword>
<feature type="transmembrane region" description="Helical" evidence="7">
    <location>
        <begin position="551"/>
        <end position="571"/>
    </location>
</feature>
<name>A0ABU1H586_9GAMM</name>
<keyword evidence="3 7" id="KW-0812">Transmembrane</keyword>
<feature type="transmembrane region" description="Helical" evidence="7">
    <location>
        <begin position="466"/>
        <end position="483"/>
    </location>
</feature>
<feature type="domain" description="RCK C-terminal" evidence="8">
    <location>
        <begin position="192"/>
        <end position="277"/>
    </location>
</feature>
<dbReference type="InterPro" id="IPR051679">
    <property type="entry name" value="DASS-Related_Transporters"/>
</dbReference>
<dbReference type="Pfam" id="PF03600">
    <property type="entry name" value="CitMHS"/>
    <property type="match status" value="1"/>
</dbReference>
<evidence type="ECO:0000256" key="1">
    <source>
        <dbReference type="ARBA" id="ARBA00004141"/>
    </source>
</evidence>
<feature type="transmembrane region" description="Helical" evidence="7">
    <location>
        <begin position="164"/>
        <end position="185"/>
    </location>
</feature>
<feature type="domain" description="RCK C-terminal" evidence="8">
    <location>
        <begin position="279"/>
        <end position="367"/>
    </location>
</feature>
<accession>A0ABU1H586</accession>